<dbReference type="InParanoid" id="M4BIC8"/>
<dbReference type="HOGENOM" id="CLU_1528056_0_0_1"/>
<reference evidence="2" key="2">
    <citation type="submission" date="2015-06" db="UniProtKB">
        <authorList>
            <consortium name="EnsemblProtists"/>
        </authorList>
    </citation>
    <scope>IDENTIFICATION</scope>
    <source>
        <strain evidence="2">Emoy2</strain>
    </source>
</reference>
<sequence length="179" mass="20011">MRGRQMTIDALGPPDEKPAAPRTHERARPRRVPLCVARAARCTLAAAAPHADARSAATSAGRSAEGVRASGAQGLRDADSQHKINIRKFDGTELYKGLGSGFFDWGRTFMRTVTLGEALWGFAWTENVKVDLIGHFLAGTAERYYHKQVDTWWVQMRVSSASWSNCTWRSRRLSRRVRP</sequence>
<reference evidence="3" key="1">
    <citation type="journal article" date="2010" name="Science">
        <title>Signatures of adaptation to obligate biotrophy in the Hyaloperonospora arabidopsidis genome.</title>
        <authorList>
            <person name="Baxter L."/>
            <person name="Tripathy S."/>
            <person name="Ishaque N."/>
            <person name="Boot N."/>
            <person name="Cabral A."/>
            <person name="Kemen E."/>
            <person name="Thines M."/>
            <person name="Ah-Fong A."/>
            <person name="Anderson R."/>
            <person name="Badejoko W."/>
            <person name="Bittner-Eddy P."/>
            <person name="Boore J.L."/>
            <person name="Chibucos M.C."/>
            <person name="Coates M."/>
            <person name="Dehal P."/>
            <person name="Delehaunty K."/>
            <person name="Dong S."/>
            <person name="Downton P."/>
            <person name="Dumas B."/>
            <person name="Fabro G."/>
            <person name="Fronick C."/>
            <person name="Fuerstenberg S.I."/>
            <person name="Fulton L."/>
            <person name="Gaulin E."/>
            <person name="Govers F."/>
            <person name="Hughes L."/>
            <person name="Humphray S."/>
            <person name="Jiang R.H."/>
            <person name="Judelson H."/>
            <person name="Kamoun S."/>
            <person name="Kyung K."/>
            <person name="Meijer H."/>
            <person name="Minx P."/>
            <person name="Morris P."/>
            <person name="Nelson J."/>
            <person name="Phuntumart V."/>
            <person name="Qutob D."/>
            <person name="Rehmany A."/>
            <person name="Rougon-Cardoso A."/>
            <person name="Ryden P."/>
            <person name="Torto-Alalibo T."/>
            <person name="Studholme D."/>
            <person name="Wang Y."/>
            <person name="Win J."/>
            <person name="Wood J."/>
            <person name="Clifton S.W."/>
            <person name="Rogers J."/>
            <person name="Van den Ackerveken G."/>
            <person name="Jones J.D."/>
            <person name="McDowell J.M."/>
            <person name="Beynon J."/>
            <person name="Tyler B.M."/>
        </authorList>
    </citation>
    <scope>NUCLEOTIDE SEQUENCE [LARGE SCALE GENOMIC DNA]</scope>
    <source>
        <strain evidence="3">Emoy2</strain>
    </source>
</reference>
<feature type="compositionally biased region" description="Low complexity" evidence="1">
    <location>
        <begin position="53"/>
        <end position="64"/>
    </location>
</feature>
<dbReference type="VEuPathDB" id="FungiDB:HpaG806154"/>
<dbReference type="EMBL" id="JH598287">
    <property type="status" value="NOT_ANNOTATED_CDS"/>
    <property type="molecule type" value="Genomic_DNA"/>
</dbReference>
<organism evidence="2 3">
    <name type="scientific">Hyaloperonospora arabidopsidis (strain Emoy2)</name>
    <name type="common">Downy mildew agent</name>
    <name type="synonym">Peronospora arabidopsidis</name>
    <dbReference type="NCBI Taxonomy" id="559515"/>
    <lineage>
        <taxon>Eukaryota</taxon>
        <taxon>Sar</taxon>
        <taxon>Stramenopiles</taxon>
        <taxon>Oomycota</taxon>
        <taxon>Peronosporomycetes</taxon>
        <taxon>Peronosporales</taxon>
        <taxon>Peronosporaceae</taxon>
        <taxon>Hyaloperonospora</taxon>
    </lineage>
</organism>
<evidence type="ECO:0000256" key="1">
    <source>
        <dbReference type="SAM" id="MobiDB-lite"/>
    </source>
</evidence>
<keyword evidence="3" id="KW-1185">Reference proteome</keyword>
<dbReference type="EnsemblProtists" id="HpaT806154">
    <property type="protein sequence ID" value="HpaP806154"/>
    <property type="gene ID" value="HpaG806154"/>
</dbReference>
<accession>M4BIC8</accession>
<feature type="region of interest" description="Disordered" evidence="1">
    <location>
        <begin position="1"/>
        <end position="29"/>
    </location>
</feature>
<feature type="region of interest" description="Disordered" evidence="1">
    <location>
        <begin position="53"/>
        <end position="76"/>
    </location>
</feature>
<protein>
    <recommendedName>
        <fullName evidence="4">RxLR effector candidate protein</fullName>
    </recommendedName>
</protein>
<proteinExistence type="predicted"/>
<name>M4BIC8_HYAAE</name>
<evidence type="ECO:0008006" key="4">
    <source>
        <dbReference type="Google" id="ProtNLM"/>
    </source>
</evidence>
<dbReference type="Proteomes" id="UP000011713">
    <property type="component" value="Unassembled WGS sequence"/>
</dbReference>
<evidence type="ECO:0000313" key="3">
    <source>
        <dbReference type="Proteomes" id="UP000011713"/>
    </source>
</evidence>
<dbReference type="AlphaFoldDB" id="M4BIC8"/>
<evidence type="ECO:0000313" key="2">
    <source>
        <dbReference type="EnsemblProtists" id="HpaP806154"/>
    </source>
</evidence>
<feature type="compositionally biased region" description="Basic and acidic residues" evidence="1">
    <location>
        <begin position="14"/>
        <end position="26"/>
    </location>
</feature>